<dbReference type="InterPro" id="IPR007730">
    <property type="entry name" value="SPOR-like_dom"/>
</dbReference>
<evidence type="ECO:0000313" key="4">
    <source>
        <dbReference type="Proteomes" id="UP001155027"/>
    </source>
</evidence>
<gene>
    <name evidence="3" type="ORF">GGP71_000354</name>
</gene>
<name>A0A9X2PVS6_9BACT</name>
<sequence>MPLPNALPVRVLTILAGVWMSGMVLGACSGPKSTGRSSEGEPGARIYHVQLRLTEDKGRATEALGRASRWWRERPPAERPPLVQGTSSSGRPVTITWKAPLYRVRLGPFATETQAEAVLDAARPAFPEAFVAPDRAAAPTQKR</sequence>
<organism evidence="3 4">
    <name type="scientific">Salinibacter ruber</name>
    <dbReference type="NCBI Taxonomy" id="146919"/>
    <lineage>
        <taxon>Bacteria</taxon>
        <taxon>Pseudomonadati</taxon>
        <taxon>Rhodothermota</taxon>
        <taxon>Rhodothermia</taxon>
        <taxon>Rhodothermales</taxon>
        <taxon>Salinibacteraceae</taxon>
        <taxon>Salinibacter</taxon>
    </lineage>
</organism>
<feature type="region of interest" description="Disordered" evidence="1">
    <location>
        <begin position="71"/>
        <end position="90"/>
    </location>
</feature>
<dbReference type="AlphaFoldDB" id="A0A9X2PVS6"/>
<protein>
    <recommendedName>
        <fullName evidence="2">SPOR domain-containing protein</fullName>
    </recommendedName>
</protein>
<dbReference type="InterPro" id="IPR036680">
    <property type="entry name" value="SPOR-like_sf"/>
</dbReference>
<accession>A0A9X2PVS6</accession>
<dbReference type="Gene3D" id="3.30.70.1070">
    <property type="entry name" value="Sporulation related repeat"/>
    <property type="match status" value="1"/>
</dbReference>
<proteinExistence type="predicted"/>
<dbReference type="Proteomes" id="UP001155027">
    <property type="component" value="Unassembled WGS sequence"/>
</dbReference>
<dbReference type="RefSeq" id="WP_259079275.1">
    <property type="nucleotide sequence ID" value="NZ_JANUAU010000001.1"/>
</dbReference>
<evidence type="ECO:0000259" key="2">
    <source>
        <dbReference type="Pfam" id="PF05036"/>
    </source>
</evidence>
<comment type="caution">
    <text evidence="3">The sequence shown here is derived from an EMBL/GenBank/DDBJ whole genome shotgun (WGS) entry which is preliminary data.</text>
</comment>
<evidence type="ECO:0000313" key="3">
    <source>
        <dbReference type="EMBL" id="MCS3676458.1"/>
    </source>
</evidence>
<dbReference type="Pfam" id="PF05036">
    <property type="entry name" value="SPOR"/>
    <property type="match status" value="1"/>
</dbReference>
<reference evidence="3" key="1">
    <citation type="submission" date="2022-08" db="EMBL/GenBank/DDBJ databases">
        <title>Genomic Encyclopedia of Type Strains, Phase V (KMG-V): Genome sequencing to study the core and pangenomes of soil and plant-associated prokaryotes.</title>
        <authorList>
            <person name="Whitman W."/>
        </authorList>
    </citation>
    <scope>NUCLEOTIDE SEQUENCE</scope>
    <source>
        <strain evidence="3">0</strain>
    </source>
</reference>
<dbReference type="GO" id="GO:0042834">
    <property type="term" value="F:peptidoglycan binding"/>
    <property type="evidence" value="ECO:0007669"/>
    <property type="project" value="InterPro"/>
</dbReference>
<dbReference type="EMBL" id="JANUAU010000001">
    <property type="protein sequence ID" value="MCS3676458.1"/>
    <property type="molecule type" value="Genomic_DNA"/>
</dbReference>
<evidence type="ECO:0000256" key="1">
    <source>
        <dbReference type="SAM" id="MobiDB-lite"/>
    </source>
</evidence>
<feature type="domain" description="SPOR" evidence="2">
    <location>
        <begin position="93"/>
        <end position="131"/>
    </location>
</feature>